<dbReference type="EMBL" id="QGMI01000342">
    <property type="protein sequence ID" value="TVY42228.1"/>
    <property type="molecule type" value="Genomic_DNA"/>
</dbReference>
<comment type="catalytic activity">
    <reaction evidence="9">
        <text>feruloyl-polysaccharide + H2O = ferulate + polysaccharide.</text>
        <dbReference type="EC" id="3.1.1.73"/>
    </reaction>
</comment>
<dbReference type="PROSITE" id="PS51257">
    <property type="entry name" value="PROKAR_LIPOPROTEIN"/>
    <property type="match status" value="1"/>
</dbReference>
<sequence length="312" mass="33514">MALSKLTSLFVLSNALLGTAIAASSSGCKANAALPQDQTPGVAFTQSDGTDRNYLIHIPSTYVSTTPAELIFSFHGHGAKASDQEDISQFSNATFNPNGIAVYPQGKKESWQGAPYANKSINDIEFVKDMISNFTETYCIDTSRIYASGMSNGGGFTATLACDPSVNTQIAAFAPVSGAYYIKNSTACEPTAIEVPCDKGDRVVPVIEFHGDHDTTIPYGGEGKSGECLPEISHFVRSWSGRDGLGLENKTTYDMYDGSVTRSMFPADSSDPNFGLVQHYKTAGLAHKWPSMDTTNYDATPIIMEFFGNHTL</sequence>
<evidence type="ECO:0000256" key="2">
    <source>
        <dbReference type="ARBA" id="ARBA00013091"/>
    </source>
</evidence>
<dbReference type="GO" id="GO:0045493">
    <property type="term" value="P:xylan catabolic process"/>
    <property type="evidence" value="ECO:0007669"/>
    <property type="project" value="UniProtKB-KW"/>
</dbReference>
<evidence type="ECO:0000256" key="7">
    <source>
        <dbReference type="ARBA" id="ARBA00023277"/>
    </source>
</evidence>
<reference evidence="11 12" key="1">
    <citation type="submission" date="2018-05" db="EMBL/GenBank/DDBJ databases">
        <title>Genome sequencing and assembly of the regulated plant pathogen Lachnellula willkommii and related sister species for the development of diagnostic species identification markers.</title>
        <authorList>
            <person name="Giroux E."/>
            <person name="Bilodeau G."/>
        </authorList>
    </citation>
    <scope>NUCLEOTIDE SEQUENCE [LARGE SCALE GENOMIC DNA]</scope>
    <source>
        <strain evidence="11 12">CBS 160.35</strain>
    </source>
</reference>
<keyword evidence="8" id="KW-0624">Polysaccharide degradation</keyword>
<feature type="signal peptide" evidence="10">
    <location>
        <begin position="1"/>
        <end position="22"/>
    </location>
</feature>
<evidence type="ECO:0000256" key="10">
    <source>
        <dbReference type="SAM" id="SignalP"/>
    </source>
</evidence>
<dbReference type="PANTHER" id="PTHR38050:SF2">
    <property type="entry name" value="FERULOYL ESTERASE C-RELATED"/>
    <property type="match status" value="1"/>
</dbReference>
<gene>
    <name evidence="11" type="primary">ESTA</name>
    <name evidence="11" type="ORF">LOCC1_G005267</name>
</gene>
<dbReference type="EC" id="3.1.1.73" evidence="2"/>
<evidence type="ECO:0000256" key="3">
    <source>
        <dbReference type="ARBA" id="ARBA00022525"/>
    </source>
</evidence>
<evidence type="ECO:0000313" key="11">
    <source>
        <dbReference type="EMBL" id="TVY42228.1"/>
    </source>
</evidence>
<evidence type="ECO:0000313" key="12">
    <source>
        <dbReference type="Proteomes" id="UP000443090"/>
    </source>
</evidence>
<keyword evidence="4" id="KW-0858">Xylan degradation</keyword>
<dbReference type="Gene3D" id="3.40.50.1820">
    <property type="entry name" value="alpha/beta hydrolase"/>
    <property type="match status" value="1"/>
</dbReference>
<feature type="chain" id="PRO_5034568552" description="feruloyl esterase" evidence="10">
    <location>
        <begin position="23"/>
        <end position="312"/>
    </location>
</feature>
<keyword evidence="6" id="KW-0378">Hydrolase</keyword>
<evidence type="ECO:0000256" key="9">
    <source>
        <dbReference type="ARBA" id="ARBA00034075"/>
    </source>
</evidence>
<dbReference type="AlphaFoldDB" id="A0A8H8RYT5"/>
<keyword evidence="5 10" id="KW-0732">Signal</keyword>
<organism evidence="11 12">
    <name type="scientific">Lachnellula occidentalis</name>
    <dbReference type="NCBI Taxonomy" id="215460"/>
    <lineage>
        <taxon>Eukaryota</taxon>
        <taxon>Fungi</taxon>
        <taxon>Dikarya</taxon>
        <taxon>Ascomycota</taxon>
        <taxon>Pezizomycotina</taxon>
        <taxon>Leotiomycetes</taxon>
        <taxon>Helotiales</taxon>
        <taxon>Lachnaceae</taxon>
        <taxon>Lachnellula</taxon>
    </lineage>
</organism>
<dbReference type="InterPro" id="IPR029058">
    <property type="entry name" value="AB_hydrolase_fold"/>
</dbReference>
<dbReference type="SUPFAM" id="SSF53474">
    <property type="entry name" value="alpha/beta-Hydrolases"/>
    <property type="match status" value="1"/>
</dbReference>
<keyword evidence="7" id="KW-0119">Carbohydrate metabolism</keyword>
<name>A0A8H8RYT5_9HELO</name>
<evidence type="ECO:0000256" key="5">
    <source>
        <dbReference type="ARBA" id="ARBA00022729"/>
    </source>
</evidence>
<comment type="subcellular location">
    <subcellularLocation>
        <location evidence="1">Secreted</location>
    </subcellularLocation>
</comment>
<evidence type="ECO:0000256" key="1">
    <source>
        <dbReference type="ARBA" id="ARBA00004613"/>
    </source>
</evidence>
<protein>
    <recommendedName>
        <fullName evidence="2">feruloyl esterase</fullName>
        <ecNumber evidence="2">3.1.1.73</ecNumber>
    </recommendedName>
</protein>
<evidence type="ECO:0000256" key="6">
    <source>
        <dbReference type="ARBA" id="ARBA00022801"/>
    </source>
</evidence>
<dbReference type="Proteomes" id="UP000443090">
    <property type="component" value="Unassembled WGS sequence"/>
</dbReference>
<dbReference type="InterPro" id="IPR043595">
    <property type="entry name" value="FaeB/C/D"/>
</dbReference>
<keyword evidence="12" id="KW-1185">Reference proteome</keyword>
<dbReference type="PANTHER" id="PTHR38050">
    <property type="match status" value="1"/>
</dbReference>
<proteinExistence type="predicted"/>
<dbReference type="GO" id="GO:0030600">
    <property type="term" value="F:feruloyl esterase activity"/>
    <property type="evidence" value="ECO:0007669"/>
    <property type="project" value="UniProtKB-EC"/>
</dbReference>
<evidence type="ECO:0000256" key="8">
    <source>
        <dbReference type="ARBA" id="ARBA00023326"/>
    </source>
</evidence>
<comment type="caution">
    <text evidence="11">The sequence shown here is derived from an EMBL/GenBank/DDBJ whole genome shotgun (WGS) entry which is preliminary data.</text>
</comment>
<keyword evidence="3" id="KW-0964">Secreted</keyword>
<accession>A0A8H8RYT5</accession>
<evidence type="ECO:0000256" key="4">
    <source>
        <dbReference type="ARBA" id="ARBA00022651"/>
    </source>
</evidence>
<dbReference type="GO" id="GO:0005576">
    <property type="term" value="C:extracellular region"/>
    <property type="evidence" value="ECO:0007669"/>
    <property type="project" value="UniProtKB-SubCell"/>
</dbReference>
<dbReference type="OrthoDB" id="424610at2759"/>